<dbReference type="EMBL" id="SDAM02000035">
    <property type="protein sequence ID" value="KAH6835378.1"/>
    <property type="molecule type" value="Genomic_DNA"/>
</dbReference>
<accession>A0AAD4JK76</accession>
<keyword evidence="2" id="KW-1185">Reference proteome</keyword>
<sequence length="169" mass="19207">MKSVEVVSVDAEPFKTEEVAPSLTVELLLNLTQPPIRMRAGVQILSPLRSVWAHHHPHGFTTFYTAITEKKIGLPIYAFFVKIARLYHIVPSRSLMYHIMGQGYEFLEPTENEWSSMYHLIKGGLPDLPLLHSNGSSSSYSFLVRLVKERSSLPKSDISWVSTYEYVVV</sequence>
<gene>
    <name evidence="1" type="ORF">C2S53_003229</name>
</gene>
<dbReference type="AlphaFoldDB" id="A0AAD4JK76"/>
<evidence type="ECO:0000313" key="1">
    <source>
        <dbReference type="EMBL" id="KAH6835378.1"/>
    </source>
</evidence>
<reference evidence="1 2" key="1">
    <citation type="journal article" date="2021" name="Nat. Commun.">
        <title>Incipient diploidization of the medicinal plant Perilla within 10,000 years.</title>
        <authorList>
            <person name="Zhang Y."/>
            <person name="Shen Q."/>
            <person name="Leng L."/>
            <person name="Zhang D."/>
            <person name="Chen S."/>
            <person name="Shi Y."/>
            <person name="Ning Z."/>
            <person name="Chen S."/>
        </authorList>
    </citation>
    <scope>NUCLEOTIDE SEQUENCE [LARGE SCALE GENOMIC DNA]</scope>
    <source>
        <strain evidence="2">cv. PC099</strain>
    </source>
</reference>
<comment type="caution">
    <text evidence="1">The sequence shown here is derived from an EMBL/GenBank/DDBJ whole genome shotgun (WGS) entry which is preliminary data.</text>
</comment>
<proteinExistence type="predicted"/>
<protein>
    <submittedName>
        <fullName evidence="1">Uncharacterized protein</fullName>
    </submittedName>
</protein>
<dbReference type="Proteomes" id="UP001190926">
    <property type="component" value="Unassembled WGS sequence"/>
</dbReference>
<organism evidence="1 2">
    <name type="scientific">Perilla frutescens var. hirtella</name>
    <name type="common">Perilla citriodora</name>
    <name type="synonym">Perilla setoyensis</name>
    <dbReference type="NCBI Taxonomy" id="608512"/>
    <lineage>
        <taxon>Eukaryota</taxon>
        <taxon>Viridiplantae</taxon>
        <taxon>Streptophyta</taxon>
        <taxon>Embryophyta</taxon>
        <taxon>Tracheophyta</taxon>
        <taxon>Spermatophyta</taxon>
        <taxon>Magnoliopsida</taxon>
        <taxon>eudicotyledons</taxon>
        <taxon>Gunneridae</taxon>
        <taxon>Pentapetalae</taxon>
        <taxon>asterids</taxon>
        <taxon>lamiids</taxon>
        <taxon>Lamiales</taxon>
        <taxon>Lamiaceae</taxon>
        <taxon>Nepetoideae</taxon>
        <taxon>Elsholtzieae</taxon>
        <taxon>Perilla</taxon>
    </lineage>
</organism>
<evidence type="ECO:0000313" key="2">
    <source>
        <dbReference type="Proteomes" id="UP001190926"/>
    </source>
</evidence>
<name>A0AAD4JK76_PERFH</name>